<evidence type="ECO:0000256" key="6">
    <source>
        <dbReference type="ARBA" id="ARBA00017817"/>
    </source>
</evidence>
<evidence type="ECO:0000256" key="11">
    <source>
        <dbReference type="ARBA" id="ARBA00022729"/>
    </source>
</evidence>
<keyword evidence="12" id="KW-0574">Periplasm</keyword>
<dbReference type="InterPro" id="IPR036709">
    <property type="entry name" value="Autotransporte_beta_dom_sf"/>
</dbReference>
<dbReference type="EMBL" id="CP003481">
    <property type="protein sequence ID" value="AFI05401.1"/>
    <property type="molecule type" value="Genomic_DNA"/>
</dbReference>
<dbReference type="KEGG" id="hcm:HCD_01870"/>
<evidence type="ECO:0000256" key="14">
    <source>
        <dbReference type="ARBA" id="ARBA00023136"/>
    </source>
</evidence>
<evidence type="ECO:0000256" key="9">
    <source>
        <dbReference type="ARBA" id="ARBA00022656"/>
    </source>
</evidence>
<evidence type="ECO:0000256" key="1">
    <source>
        <dbReference type="ARBA" id="ARBA00002940"/>
    </source>
</evidence>
<dbReference type="PATRIC" id="fig|1163745.3.peg.394"/>
<dbReference type="Pfam" id="PF02691">
    <property type="entry name" value="VacA"/>
    <property type="match status" value="4"/>
</dbReference>
<protein>
    <recommendedName>
        <fullName evidence="6">Vacuolating cytotoxin autotransporter</fullName>
    </recommendedName>
</protein>
<keyword evidence="15" id="KW-0998">Cell outer membrane</keyword>
<dbReference type="InterPro" id="IPR005546">
    <property type="entry name" value="Autotransporte_beta"/>
</dbReference>
<dbReference type="Proteomes" id="UP000005013">
    <property type="component" value="Chromosome"/>
</dbReference>
<keyword evidence="14" id="KW-0472">Membrane</keyword>
<organism evidence="17 18">
    <name type="scientific">Helicobacter cetorum (strain ATCC BAA-540 / CCUG 52418 / MIT 99-5656)</name>
    <dbReference type="NCBI Taxonomy" id="1163745"/>
    <lineage>
        <taxon>Bacteria</taxon>
        <taxon>Pseudomonadati</taxon>
        <taxon>Campylobacterota</taxon>
        <taxon>Epsilonproteobacteria</taxon>
        <taxon>Campylobacterales</taxon>
        <taxon>Helicobacteraceae</taxon>
        <taxon>Helicobacter</taxon>
    </lineage>
</organism>
<dbReference type="SUPFAM" id="SSF103515">
    <property type="entry name" value="Autotransporter"/>
    <property type="match status" value="1"/>
</dbReference>
<keyword evidence="10" id="KW-0812">Transmembrane</keyword>
<gene>
    <name evidence="17" type="ordered locus">HCD_01870</name>
</gene>
<keyword evidence="9" id="KW-0800">Toxin</keyword>
<evidence type="ECO:0000256" key="13">
    <source>
        <dbReference type="ARBA" id="ARBA00023026"/>
    </source>
</evidence>
<name>I0ER32_HELCM</name>
<evidence type="ECO:0000256" key="7">
    <source>
        <dbReference type="ARBA" id="ARBA00022452"/>
    </source>
</evidence>
<dbReference type="GO" id="GO:0005576">
    <property type="term" value="C:extracellular region"/>
    <property type="evidence" value="ECO:0007669"/>
    <property type="project" value="UniProtKB-SubCell"/>
</dbReference>
<keyword evidence="13" id="KW-0843">Virulence</keyword>
<dbReference type="GO" id="GO:0009279">
    <property type="term" value="C:cell outer membrane"/>
    <property type="evidence" value="ECO:0007669"/>
    <property type="project" value="UniProtKB-SubCell"/>
</dbReference>
<dbReference type="GO" id="GO:0090729">
    <property type="term" value="F:toxin activity"/>
    <property type="evidence" value="ECO:0007669"/>
    <property type="project" value="UniProtKB-KW"/>
</dbReference>
<evidence type="ECO:0000256" key="5">
    <source>
        <dbReference type="ARBA" id="ARBA00004613"/>
    </source>
</evidence>
<dbReference type="SMART" id="SM00869">
    <property type="entry name" value="Autotransporter"/>
    <property type="match status" value="1"/>
</dbReference>
<dbReference type="GO" id="GO:0042597">
    <property type="term" value="C:periplasmic space"/>
    <property type="evidence" value="ECO:0007669"/>
    <property type="project" value="UniProtKB-SubCell"/>
</dbReference>
<dbReference type="Gene3D" id="2.40.128.130">
    <property type="entry name" value="Autotransporter beta-domain"/>
    <property type="match status" value="1"/>
</dbReference>
<evidence type="ECO:0000313" key="18">
    <source>
        <dbReference type="Proteomes" id="UP000005013"/>
    </source>
</evidence>
<dbReference type="PROSITE" id="PS51208">
    <property type="entry name" value="AUTOTRANSPORTER"/>
    <property type="match status" value="1"/>
</dbReference>
<keyword evidence="8" id="KW-0964">Secreted</keyword>
<evidence type="ECO:0000256" key="12">
    <source>
        <dbReference type="ARBA" id="ARBA00022764"/>
    </source>
</evidence>
<evidence type="ECO:0000259" key="16">
    <source>
        <dbReference type="PROSITE" id="PS51208"/>
    </source>
</evidence>
<dbReference type="HOGENOM" id="CLU_236049_0_0_7"/>
<comment type="subcellular location">
    <subcellularLocation>
        <location evidence="4">Cell outer membrane</location>
        <topology evidence="4">Multi-pass membrane protein</topology>
    </subcellularLocation>
    <subcellularLocation>
        <location evidence="2">Cell surface</location>
    </subcellularLocation>
    <subcellularLocation>
        <location evidence="3">Periplasm</location>
    </subcellularLocation>
    <subcellularLocation>
        <location evidence="5">Secreted</location>
    </subcellularLocation>
</comment>
<evidence type="ECO:0000256" key="10">
    <source>
        <dbReference type="ARBA" id="ARBA00022692"/>
    </source>
</evidence>
<feature type="domain" description="Autotransporter" evidence="16">
    <location>
        <begin position="1615"/>
        <end position="1889"/>
    </location>
</feature>
<dbReference type="PRINTS" id="PR01656">
    <property type="entry name" value="VACCYTOTOXIN"/>
</dbReference>
<evidence type="ECO:0000313" key="17">
    <source>
        <dbReference type="EMBL" id="AFI05401.1"/>
    </source>
</evidence>
<dbReference type="GO" id="GO:0009986">
    <property type="term" value="C:cell surface"/>
    <property type="evidence" value="ECO:0007669"/>
    <property type="project" value="UniProtKB-SubCell"/>
</dbReference>
<evidence type="ECO:0000256" key="15">
    <source>
        <dbReference type="ARBA" id="ARBA00023237"/>
    </source>
</evidence>
<comment type="function">
    <text evidence="1">Induces vacuolation of eukaryotic cells. Causes ulceration and gastric lesions.</text>
</comment>
<keyword evidence="11" id="KW-0732">Signal</keyword>
<evidence type="ECO:0000256" key="3">
    <source>
        <dbReference type="ARBA" id="ARBA00004418"/>
    </source>
</evidence>
<accession>I0ER32</accession>
<dbReference type="InterPro" id="IPR003842">
    <property type="entry name" value="Vacuolating_cytotoxin"/>
</dbReference>
<keyword evidence="18" id="KW-1185">Reference proteome</keyword>
<evidence type="ECO:0000256" key="8">
    <source>
        <dbReference type="ARBA" id="ARBA00022525"/>
    </source>
</evidence>
<proteinExistence type="predicted"/>
<reference evidence="17 18" key="1">
    <citation type="journal article" date="2013" name="PLoS ONE">
        <title>Sequence Divergence and Conservation in Genomes ofHelicobacter cetorum Strains from a Dolphin and a Whale.</title>
        <authorList>
            <person name="Kersulyte D."/>
            <person name="Rossi M."/>
            <person name="Berg D.E."/>
        </authorList>
    </citation>
    <scope>NUCLEOTIDE SEQUENCE [LARGE SCALE GENOMIC DNA]</scope>
    <source>
        <strain evidence="17 18">MIT 99-5656</strain>
    </source>
</reference>
<sequence>MDSTMLQGQWETRYDWGNASNYIVGRNGNKITYQGSWWDTYNTYRLSGFRNYVGDMDIYSPTSNFQLGGYNGNSFTNYGRTSNVKIAGNQIAINNFLEINNRIGSGLGSKPWYTNVTLKSERSLFSNEDGRIYVYDGGHLNLVARDVDLKGDVYLGKLQYNFEFARQAQVKLDASNTGSLHMKKLIIGDQNATQAEMIGSSRGNNKIDYLNIWQDATLNFKAPSQELRVWSLSNLGESYIGGYNAQATLNADVKTLILDFVNLNNYTGGRRIFAQNIGGDLHIGHLTFNGQPANSNYSGPRLIGSSANMHFKAKNDVTFHQNITFPAYTGLKVDTDGKLIMKNVDAGWGNNSLSASTLDFSGVKGTTTIENLTTSSTNLLAHNFTIKEWRIKTGDSPVVNGHYTNVGEDIGNSKVGVVRLDYGRNANYQGGVRFVGGTKLTIDEFYHAPWNYFDARKVKDVEITKKLLFGAPGGIGNLSGLMFNNLTLAKGATMIYGKDLDLHIDGTFTNDQGTMIINAQGQDPITHAAQANIPSGWNFATLNAKEATMRFNTDIDPTTGFYNPLVRINNAEKLAKNHDFVVLKANKINYELVGSKATNNDLTPNSATIEQQFKDRMALYNGQNRMDICMVRKGDTMISDIKACGQAIGDNDMVNNPNNYQYLAGKAWRNLGVGKTANSQQISVRLGDNTKPTENFNDDPYGDKHAAITAANGGNVYYGPVSPWEGGSSKVWNLDKTMIGGQWETKYDWGNASNYIVAKNGKITYKSPDWYSYNTYRLSGFRNYVSDMDLDSPTANFQLGGYNGNSFTNYERTSNVKIAGNQIAINNFLEINNRIGSGLGSKPWYTNVTLQAKRSIFSNENGRIILYDRSHLKLIARDAEFKGDVFMGKLQYNFEFAHPAKMTLDAKDVRGDMTMNNLLIGNENATQATIEGAQGANLVKRLSIWQNATLTYNAQQAPYVRVNLLTNLGEGGFVAQGSQANFNVNTKSLILDYVNLNNYTGGRSIFAQNTGGNLRIGHLTFNGQPANSNFSGARLIDSYATMKFKAKDDVSFEQNITLPAYTGFKVDTDGKLTMKDVDAGWGNNGLNATTLDFSGVKGEISMNKVTTSATNFKGKNFHAKEWVVKAGTAGGVNGHYTHFHTDIGNSSIDKVVLQSGSNGNFQGGMKFEGGNKLTIGEFYHAPWNFFDARRVKEVEITKKLTFSAPGGVAGLSGIMVNNLTLGKGATMAYGKDLDLHINGTFTNNQGTMIINAQGGEFALRVARQNIPSGWRFATLNAKDIVMKFNYDVDKDTGFYNPLIKINNAEKLMKNHDFLVAEAKGGSIKYESIGKAPVTSGGMTYTNNEQQFKDRMALYNGQNRMDICMVRQGDTMINDIKACGQAIGNNEMVSNPEKYKYLAGKAWRNTGITKKADSKKITVRLGDNAKPKDANSDTITLADNKAEKATKHVRYARSNYAIMPSYMNSNASASNLVAINKHDFGTMESVFELANRASDIDTIKNQVGSNGFNLLQTLLIDSHNAGYARQMIDATSTNEITKELSNAQNTLNQVASLERQTSGLQTLQLANQMAQNARLVGLSRRYTDNLSLAKRLKQLKNERLASLESAAQIVYQHAPKYTNASNIWANAIGGASLSNGNSTSLYGTTSGVDAHLIGDNVEAIVGGFGSYGYSSLDNTTSTLNAGANNTNWGIYSRLFSGKHEFDINAQGAFGANSESINLQGNLLQGLNQRYDYLVYAANTNASYGYDFTFLKNALVFKPTIGVAYQSLGATNTQSAQESNLSLQGNANNRHTLSASAGIETRYYYGDTSYWYMNAGIHHELLNVAQTGGLKVGNTHFASNNQHLNTYARVMMGGELQVSKEFFINLGLIYSSNLFVKRHDLASNLGVRYSF</sequence>
<evidence type="ECO:0000256" key="4">
    <source>
        <dbReference type="ARBA" id="ARBA00004571"/>
    </source>
</evidence>
<evidence type="ECO:0000256" key="2">
    <source>
        <dbReference type="ARBA" id="ARBA00004241"/>
    </source>
</evidence>
<keyword evidence="7" id="KW-1134">Transmembrane beta strand</keyword>